<feature type="compositionally biased region" description="Low complexity" evidence="1">
    <location>
        <begin position="32"/>
        <end position="41"/>
    </location>
</feature>
<feature type="compositionally biased region" description="Low complexity" evidence="1">
    <location>
        <begin position="61"/>
        <end position="70"/>
    </location>
</feature>
<proteinExistence type="predicted"/>
<comment type="caution">
    <text evidence="2">The sequence shown here is derived from an EMBL/GenBank/DDBJ whole genome shotgun (WGS) entry which is preliminary data.</text>
</comment>
<dbReference type="AlphaFoldDB" id="A0A814DC58"/>
<gene>
    <name evidence="2" type="ORF">OXX778_LOCUS14008</name>
</gene>
<accession>A0A814DC58</accession>
<reference evidence="2" key="1">
    <citation type="submission" date="2021-02" db="EMBL/GenBank/DDBJ databases">
        <authorList>
            <person name="Nowell W R."/>
        </authorList>
    </citation>
    <scope>NUCLEOTIDE SEQUENCE</scope>
    <source>
        <strain evidence="2">Ploen Becks lab</strain>
    </source>
</reference>
<name>A0A814DC58_9BILA</name>
<protein>
    <submittedName>
        <fullName evidence="2">Uncharacterized protein</fullName>
    </submittedName>
</protein>
<organism evidence="2 3">
    <name type="scientific">Brachionus calyciflorus</name>
    <dbReference type="NCBI Taxonomy" id="104777"/>
    <lineage>
        <taxon>Eukaryota</taxon>
        <taxon>Metazoa</taxon>
        <taxon>Spiralia</taxon>
        <taxon>Gnathifera</taxon>
        <taxon>Rotifera</taxon>
        <taxon>Eurotatoria</taxon>
        <taxon>Monogononta</taxon>
        <taxon>Pseudotrocha</taxon>
        <taxon>Ploima</taxon>
        <taxon>Brachionidae</taxon>
        <taxon>Brachionus</taxon>
    </lineage>
</organism>
<keyword evidence="3" id="KW-1185">Reference proteome</keyword>
<evidence type="ECO:0000256" key="1">
    <source>
        <dbReference type="SAM" id="MobiDB-lite"/>
    </source>
</evidence>
<sequence>MRIKQEQKEEEKEDVILSMDLVIAQSMIKPINSSSSNSSSNQINPYQNEKNVFLRKKLNSKDSSSQDNSQVKLPNSDEIMSEEDYIKKQLALQNLIKTA</sequence>
<evidence type="ECO:0000313" key="3">
    <source>
        <dbReference type="Proteomes" id="UP000663879"/>
    </source>
</evidence>
<feature type="non-terminal residue" evidence="2">
    <location>
        <position position="1"/>
    </location>
</feature>
<dbReference type="EMBL" id="CAJNOC010002803">
    <property type="protein sequence ID" value="CAF0952250.1"/>
    <property type="molecule type" value="Genomic_DNA"/>
</dbReference>
<dbReference type="Proteomes" id="UP000663879">
    <property type="component" value="Unassembled WGS sequence"/>
</dbReference>
<evidence type="ECO:0000313" key="2">
    <source>
        <dbReference type="EMBL" id="CAF0952250.1"/>
    </source>
</evidence>
<feature type="region of interest" description="Disordered" evidence="1">
    <location>
        <begin position="30"/>
        <end position="77"/>
    </location>
</feature>